<evidence type="ECO:0000256" key="1">
    <source>
        <dbReference type="ARBA" id="ARBA00010791"/>
    </source>
</evidence>
<evidence type="ECO:0000313" key="11">
    <source>
        <dbReference type="Proteomes" id="UP000242381"/>
    </source>
</evidence>
<dbReference type="PANTHER" id="PTHR24346:SF82">
    <property type="entry name" value="KP78A-RELATED"/>
    <property type="match status" value="1"/>
</dbReference>
<accession>A0A1X0S3A4</accession>
<dbReference type="AlphaFoldDB" id="A0A1X0S3A4"/>
<keyword evidence="6 7" id="KW-0067">ATP-binding</keyword>
<dbReference type="PROSITE" id="PS00107">
    <property type="entry name" value="PROTEIN_KINASE_ATP"/>
    <property type="match status" value="1"/>
</dbReference>
<dbReference type="InterPro" id="IPR017441">
    <property type="entry name" value="Protein_kinase_ATP_BS"/>
</dbReference>
<sequence>MAFHAVTDQFKRWKRQSSNNNHQIPTAVTEPDAIGKKPSKQKVYPPSSDSYLNGIGDYVFIKPIGQGKFSKVILANHYLTNEKVAIKVIDKRVHDYRIMSRLVREITLMEMLHHPNIVRLYQTYETMDTLYLVMEYIDGYNLDEFLHQKHGVLSEHEARDIFRQMVSAMDYCHSKGVVHRDLKAPNILLTHDIKVKIADFGLGNKFGRRRLKTICGSMLYYSPEIINGHGYIGPEVDCWCLGVSLYRMTVGEEPFSKSTTVGDLRRDVTAGNFTIPNSLSKELQQTISKCMSIDKTKRTRIHLALKDDAWLNKNGQLPDLFSIESNIPIDKEEKKRVKRTVICHPTGHSTYYTSTLVPASPHPEDIYTHREAIRHVLLQRIHELSRSIQLESCSSKSPIKHFMRKLKQPSVPPPPLLRKATSNMSLSQLYQRVTKDQVHYYSFRLSPEHVVRYLPGISDLAQQDECMLMKVVIHACDMMGISYYMDRHDRMTCIMVLNHVEQHQPRMYPLKKDSKMTPSPNPSLTEMTTSMSHASSSSDLNKSSYASSSRFSKIKRVTSHVLSSMFPHQPNTSTVVIKDTITSMPTSQLDIGQKESVAMFIVESFSLSNNNPHQRTAVVKLTKLEGSSKVFRIASGWITAVIGGQKHAHLSDIADTQRRKSVITFMPTYHVPKSKSPLSME</sequence>
<evidence type="ECO:0000256" key="3">
    <source>
        <dbReference type="ARBA" id="ARBA00022679"/>
    </source>
</evidence>
<dbReference type="GO" id="GO:0005524">
    <property type="term" value="F:ATP binding"/>
    <property type="evidence" value="ECO:0007669"/>
    <property type="project" value="UniProtKB-UniRule"/>
</dbReference>
<feature type="domain" description="Protein kinase" evidence="9">
    <location>
        <begin position="58"/>
        <end position="311"/>
    </location>
</feature>
<dbReference type="PROSITE" id="PS50011">
    <property type="entry name" value="PROTEIN_KINASE_DOM"/>
    <property type="match status" value="1"/>
</dbReference>
<feature type="compositionally biased region" description="Polar residues" evidence="8">
    <location>
        <begin position="16"/>
        <end position="26"/>
    </location>
</feature>
<organism evidence="10 11">
    <name type="scientific">Rhizopus microsporus</name>
    <dbReference type="NCBI Taxonomy" id="58291"/>
    <lineage>
        <taxon>Eukaryota</taxon>
        <taxon>Fungi</taxon>
        <taxon>Fungi incertae sedis</taxon>
        <taxon>Mucoromycota</taxon>
        <taxon>Mucoromycotina</taxon>
        <taxon>Mucoromycetes</taxon>
        <taxon>Mucorales</taxon>
        <taxon>Mucorineae</taxon>
        <taxon>Rhizopodaceae</taxon>
        <taxon>Rhizopus</taxon>
    </lineage>
</organism>
<reference evidence="10 11" key="1">
    <citation type="journal article" date="2016" name="Proc. Natl. Acad. Sci. U.S.A.">
        <title>Lipid metabolic changes in an early divergent fungus govern the establishment of a mutualistic symbiosis with endobacteria.</title>
        <authorList>
            <person name="Lastovetsky O.A."/>
            <person name="Gaspar M.L."/>
            <person name="Mondo S.J."/>
            <person name="LaButti K.M."/>
            <person name="Sandor L."/>
            <person name="Grigoriev I.V."/>
            <person name="Henry S.A."/>
            <person name="Pawlowska T.E."/>
        </authorList>
    </citation>
    <scope>NUCLEOTIDE SEQUENCE [LARGE SCALE GENOMIC DNA]</scope>
    <source>
        <strain evidence="10 11">ATCC 11559</strain>
    </source>
</reference>
<evidence type="ECO:0000256" key="8">
    <source>
        <dbReference type="SAM" id="MobiDB-lite"/>
    </source>
</evidence>
<dbReference type="GO" id="GO:0004674">
    <property type="term" value="F:protein serine/threonine kinase activity"/>
    <property type="evidence" value="ECO:0007669"/>
    <property type="project" value="UniProtKB-KW"/>
</dbReference>
<dbReference type="GO" id="GO:0035556">
    <property type="term" value="P:intracellular signal transduction"/>
    <property type="evidence" value="ECO:0007669"/>
    <property type="project" value="TreeGrafter"/>
</dbReference>
<dbReference type="Gene3D" id="1.10.510.10">
    <property type="entry name" value="Transferase(Phosphotransferase) domain 1"/>
    <property type="match status" value="1"/>
</dbReference>
<feature type="compositionally biased region" description="Polar residues" evidence="8">
    <location>
        <begin position="516"/>
        <end position="526"/>
    </location>
</feature>
<dbReference type="FunFam" id="3.30.200.20:FF:000003">
    <property type="entry name" value="Non-specific serine/threonine protein kinase"/>
    <property type="match status" value="1"/>
</dbReference>
<dbReference type="InterPro" id="IPR011009">
    <property type="entry name" value="Kinase-like_dom_sf"/>
</dbReference>
<evidence type="ECO:0000313" key="10">
    <source>
        <dbReference type="EMBL" id="ORE18780.1"/>
    </source>
</evidence>
<feature type="compositionally biased region" description="Low complexity" evidence="8">
    <location>
        <begin position="527"/>
        <end position="544"/>
    </location>
</feature>
<comment type="similarity">
    <text evidence="1">Belongs to the protein kinase superfamily. CAMK Ser/Thr protein kinase family. NIM1 subfamily.</text>
</comment>
<feature type="binding site" evidence="7">
    <location>
        <position position="87"/>
    </location>
    <ligand>
        <name>ATP</name>
        <dbReference type="ChEBI" id="CHEBI:30616"/>
    </ligand>
</feature>
<evidence type="ECO:0000256" key="7">
    <source>
        <dbReference type="PROSITE-ProRule" id="PRU10141"/>
    </source>
</evidence>
<dbReference type="GO" id="GO:0005737">
    <property type="term" value="C:cytoplasm"/>
    <property type="evidence" value="ECO:0007669"/>
    <property type="project" value="TreeGrafter"/>
</dbReference>
<dbReference type="EMBL" id="KV921323">
    <property type="protein sequence ID" value="ORE18780.1"/>
    <property type="molecule type" value="Genomic_DNA"/>
</dbReference>
<keyword evidence="4 7" id="KW-0547">Nucleotide-binding</keyword>
<dbReference type="Pfam" id="PF00069">
    <property type="entry name" value="Pkinase"/>
    <property type="match status" value="1"/>
</dbReference>
<gene>
    <name evidence="10" type="ORF">BCV71DRAFT_226747</name>
</gene>
<evidence type="ECO:0000256" key="4">
    <source>
        <dbReference type="ARBA" id="ARBA00022741"/>
    </source>
</evidence>
<dbReference type="Proteomes" id="UP000242381">
    <property type="component" value="Unassembled WGS sequence"/>
</dbReference>
<proteinExistence type="inferred from homology"/>
<feature type="region of interest" description="Disordered" evidence="8">
    <location>
        <begin position="509"/>
        <end position="544"/>
    </location>
</feature>
<dbReference type="SUPFAM" id="SSF56112">
    <property type="entry name" value="Protein kinase-like (PK-like)"/>
    <property type="match status" value="1"/>
</dbReference>
<protein>
    <submittedName>
        <fullName evidence="10">Kinase-like protein</fullName>
    </submittedName>
</protein>
<evidence type="ECO:0000259" key="9">
    <source>
        <dbReference type="PROSITE" id="PS50011"/>
    </source>
</evidence>
<dbReference type="OMA" id="KDQVHYY"/>
<dbReference type="VEuPathDB" id="FungiDB:BCV72DRAFT_206384"/>
<feature type="region of interest" description="Disordered" evidence="8">
    <location>
        <begin position="14"/>
        <end position="45"/>
    </location>
</feature>
<dbReference type="InterPro" id="IPR000719">
    <property type="entry name" value="Prot_kinase_dom"/>
</dbReference>
<evidence type="ECO:0000256" key="5">
    <source>
        <dbReference type="ARBA" id="ARBA00022777"/>
    </source>
</evidence>
<dbReference type="SMART" id="SM00220">
    <property type="entry name" value="S_TKc"/>
    <property type="match status" value="1"/>
</dbReference>
<keyword evidence="5 10" id="KW-0418">Kinase</keyword>
<evidence type="ECO:0000256" key="2">
    <source>
        <dbReference type="ARBA" id="ARBA00022527"/>
    </source>
</evidence>
<dbReference type="InterPro" id="IPR008271">
    <property type="entry name" value="Ser/Thr_kinase_AS"/>
</dbReference>
<keyword evidence="3" id="KW-0808">Transferase</keyword>
<keyword evidence="2" id="KW-0723">Serine/threonine-protein kinase</keyword>
<name>A0A1X0S3A4_RHIZD</name>
<dbReference type="FunFam" id="1.10.510.10:FF:000571">
    <property type="entry name" value="Maternal embryonic leucine zipper kinase"/>
    <property type="match status" value="1"/>
</dbReference>
<evidence type="ECO:0000256" key="6">
    <source>
        <dbReference type="ARBA" id="ARBA00022840"/>
    </source>
</evidence>
<dbReference type="PROSITE" id="PS00108">
    <property type="entry name" value="PROTEIN_KINASE_ST"/>
    <property type="match status" value="1"/>
</dbReference>
<dbReference type="PANTHER" id="PTHR24346">
    <property type="entry name" value="MAP/MICROTUBULE AFFINITY-REGULATING KINASE"/>
    <property type="match status" value="1"/>
</dbReference>